<evidence type="ECO:0000259" key="6">
    <source>
        <dbReference type="PROSITE" id="PS50262"/>
    </source>
</evidence>
<proteinExistence type="predicted"/>
<sequence length="321" mass="36768">MASFETTTVAYNPLCYQLVYFELANAHPWTLIIFALIYTMLAIVGIFLNLSVVYVTIRTKSMNKSTNKLLAIYSFFEIVHQFGHFLFTYSVISGQYLMPYKIVIRIITPSIFAVCCTTFLLFFTSIDRLFYVIFPLKQPPNVLFYVAASLFIGFLNVFSIYAKSCDSEDETLVTGTMNDIGMIYQCTNSPEFIWPTIINVILLTTIVLYAVVAFYSSRKSQSNSNAHQINIRIFQTLFVIVSVNIGGYLLKFIEILILIPMLANDIMALWKLNQIFGILLNISAASNAPILYFTSKDYRKAFDKEWQLIIKLFNKNSVQPY</sequence>
<evidence type="ECO:0000256" key="4">
    <source>
        <dbReference type="ARBA" id="ARBA00023136"/>
    </source>
</evidence>
<feature type="transmembrane region" description="Helical" evidence="5">
    <location>
        <begin position="275"/>
        <end position="294"/>
    </location>
</feature>
<dbReference type="GO" id="GO:0016020">
    <property type="term" value="C:membrane"/>
    <property type="evidence" value="ECO:0007669"/>
    <property type="project" value="UniProtKB-SubCell"/>
</dbReference>
<dbReference type="PANTHER" id="PTHR23360">
    <property type="entry name" value="G-PROTEIN COUPLED RECEPTORS FAMILY 1 PROFILE DOMAIN-CONTAINING PROTEIN-RELATED"/>
    <property type="match status" value="1"/>
</dbReference>
<dbReference type="InterPro" id="IPR000276">
    <property type="entry name" value="GPCR_Rhodpsn"/>
</dbReference>
<dbReference type="PROSITE" id="PS50262">
    <property type="entry name" value="G_PROTEIN_RECEP_F1_2"/>
    <property type="match status" value="1"/>
</dbReference>
<dbReference type="WBParaSite" id="Gr19_v10_g1420.t2">
    <property type="protein sequence ID" value="Gr19_v10_g1420.t2"/>
    <property type="gene ID" value="Gr19_v10_g1420"/>
</dbReference>
<feature type="domain" description="G-protein coupled receptors family 1 profile" evidence="6">
    <location>
        <begin position="48"/>
        <end position="292"/>
    </location>
</feature>
<keyword evidence="3 5" id="KW-1133">Transmembrane helix</keyword>
<protein>
    <submittedName>
        <fullName evidence="8">G-protein coupled receptors family 1 profile domain-containing protein</fullName>
    </submittedName>
</protein>
<organism evidence="7 8">
    <name type="scientific">Globodera rostochiensis</name>
    <name type="common">Golden nematode worm</name>
    <name type="synonym">Heterodera rostochiensis</name>
    <dbReference type="NCBI Taxonomy" id="31243"/>
    <lineage>
        <taxon>Eukaryota</taxon>
        <taxon>Metazoa</taxon>
        <taxon>Ecdysozoa</taxon>
        <taxon>Nematoda</taxon>
        <taxon>Chromadorea</taxon>
        <taxon>Rhabditida</taxon>
        <taxon>Tylenchina</taxon>
        <taxon>Tylenchomorpha</taxon>
        <taxon>Tylenchoidea</taxon>
        <taxon>Heteroderidae</taxon>
        <taxon>Heteroderinae</taxon>
        <taxon>Globodera</taxon>
    </lineage>
</organism>
<reference evidence="8" key="1">
    <citation type="submission" date="2022-11" db="UniProtKB">
        <authorList>
            <consortium name="WormBaseParasite"/>
        </authorList>
    </citation>
    <scope>IDENTIFICATION</scope>
</reference>
<dbReference type="SUPFAM" id="SSF81321">
    <property type="entry name" value="Family A G protein-coupled receptor-like"/>
    <property type="match status" value="1"/>
</dbReference>
<dbReference type="InterPro" id="IPR047130">
    <property type="entry name" value="7TM_GPCR_Srsx_nematod"/>
</dbReference>
<keyword evidence="2 5" id="KW-0812">Transmembrane</keyword>
<feature type="transmembrane region" description="Helical" evidence="5">
    <location>
        <begin position="236"/>
        <end position="263"/>
    </location>
</feature>
<dbReference type="Pfam" id="PF10320">
    <property type="entry name" value="7TM_GPCR_Srsx"/>
    <property type="match status" value="1"/>
</dbReference>
<dbReference type="InterPro" id="IPR019424">
    <property type="entry name" value="7TM_GPCR_Srsx"/>
</dbReference>
<dbReference type="InterPro" id="IPR017452">
    <property type="entry name" value="GPCR_Rhodpsn_7TM"/>
</dbReference>
<feature type="transmembrane region" description="Helical" evidence="5">
    <location>
        <begin position="142"/>
        <end position="162"/>
    </location>
</feature>
<dbReference type="Proteomes" id="UP000887572">
    <property type="component" value="Unplaced"/>
</dbReference>
<keyword evidence="4 5" id="KW-0472">Membrane</keyword>
<keyword evidence="7" id="KW-1185">Reference proteome</keyword>
<dbReference type="Gene3D" id="1.20.1070.10">
    <property type="entry name" value="Rhodopsin 7-helix transmembrane proteins"/>
    <property type="match status" value="1"/>
</dbReference>
<comment type="subcellular location">
    <subcellularLocation>
        <location evidence="1">Membrane</location>
    </subcellularLocation>
</comment>
<evidence type="ECO:0000313" key="7">
    <source>
        <dbReference type="Proteomes" id="UP000887572"/>
    </source>
</evidence>
<feature type="transmembrane region" description="Helical" evidence="5">
    <location>
        <begin position="102"/>
        <end position="122"/>
    </location>
</feature>
<dbReference type="SMART" id="SM01381">
    <property type="entry name" value="7TM_GPCR_Srsx"/>
    <property type="match status" value="1"/>
</dbReference>
<dbReference type="GO" id="GO:0004930">
    <property type="term" value="F:G protein-coupled receptor activity"/>
    <property type="evidence" value="ECO:0007669"/>
    <property type="project" value="InterPro"/>
</dbReference>
<feature type="transmembrane region" description="Helical" evidence="5">
    <location>
        <begin position="192"/>
        <end position="215"/>
    </location>
</feature>
<name>A0A914H6Q6_GLORO</name>
<evidence type="ECO:0000313" key="8">
    <source>
        <dbReference type="WBParaSite" id="Gr19_v10_g1420.t2"/>
    </source>
</evidence>
<evidence type="ECO:0000256" key="5">
    <source>
        <dbReference type="SAM" id="Phobius"/>
    </source>
</evidence>
<dbReference type="AlphaFoldDB" id="A0A914H6Q6"/>
<dbReference type="PANTHER" id="PTHR23360:SF5">
    <property type="entry name" value="G-PROTEIN COUPLED RECEPTORS FAMILY 1 PROFILE DOMAIN-CONTAINING PROTEIN"/>
    <property type="match status" value="1"/>
</dbReference>
<feature type="transmembrane region" description="Helical" evidence="5">
    <location>
        <begin position="69"/>
        <end position="90"/>
    </location>
</feature>
<evidence type="ECO:0000256" key="1">
    <source>
        <dbReference type="ARBA" id="ARBA00004370"/>
    </source>
</evidence>
<accession>A0A914H6Q6</accession>
<evidence type="ECO:0000256" key="2">
    <source>
        <dbReference type="ARBA" id="ARBA00022692"/>
    </source>
</evidence>
<evidence type="ECO:0000256" key="3">
    <source>
        <dbReference type="ARBA" id="ARBA00022989"/>
    </source>
</evidence>
<feature type="transmembrane region" description="Helical" evidence="5">
    <location>
        <begin position="29"/>
        <end position="57"/>
    </location>
</feature>